<dbReference type="GO" id="GO:0106435">
    <property type="term" value="F:carboxylesterase activity"/>
    <property type="evidence" value="ECO:0007669"/>
    <property type="project" value="UniProtKB-EC"/>
</dbReference>
<name>A0AAN0VFA3_9PROT</name>
<sequence length="251" mass="26751">MACCGDECMMLQRQGWITWSSDEGVGPANAITGWMKPPVNSRVRYLIVLCHGHGNDASGMMWLAERWAPHLPDAVFLSLNGWEPCVLHPGTRQWWSLRDRTPETDRAGAARLGPVLAETIRIATTGLGLTACDVALVGFSQGAMSVLAAGLFAESRIAGEVGRAIVSIAGALHLAEEASIPSAEDMPAVLLLHGDQDDVVPLTRSMVADSRLKAMHVPVTLTILPGVGHEVTAEEADCALAFIIRVLQADA</sequence>
<accession>A0AAN0VFA3</accession>
<dbReference type="AlphaFoldDB" id="A0AAN0VFA3"/>
<dbReference type="InterPro" id="IPR029058">
    <property type="entry name" value="AB_hydrolase_fold"/>
</dbReference>
<protein>
    <submittedName>
        <fullName evidence="4">Carboxylesterase</fullName>
        <ecNumber evidence="4">3.1.1.1</ecNumber>
    </submittedName>
</protein>
<dbReference type="Gene3D" id="3.40.50.1820">
    <property type="entry name" value="alpha/beta hydrolase"/>
    <property type="match status" value="1"/>
</dbReference>
<dbReference type="EMBL" id="CP003181">
    <property type="protein sequence ID" value="AHJ62502.1"/>
    <property type="molecule type" value="Genomic_DNA"/>
</dbReference>
<dbReference type="SUPFAM" id="SSF53474">
    <property type="entry name" value="alpha/beta-Hydrolases"/>
    <property type="match status" value="1"/>
</dbReference>
<dbReference type="Pfam" id="PF02230">
    <property type="entry name" value="Abhydrolase_2"/>
    <property type="match status" value="1"/>
</dbReference>
<dbReference type="PANTHER" id="PTHR10655">
    <property type="entry name" value="LYSOPHOSPHOLIPASE-RELATED"/>
    <property type="match status" value="1"/>
</dbReference>
<evidence type="ECO:0000256" key="1">
    <source>
        <dbReference type="ARBA" id="ARBA00006499"/>
    </source>
</evidence>
<gene>
    <name evidence="4" type="ORF">GbCGDNIH3_0710</name>
</gene>
<keyword evidence="2 4" id="KW-0378">Hydrolase</keyword>
<proteinExistence type="inferred from homology"/>
<evidence type="ECO:0000256" key="2">
    <source>
        <dbReference type="ARBA" id="ARBA00022801"/>
    </source>
</evidence>
<dbReference type="PANTHER" id="PTHR10655:SF17">
    <property type="entry name" value="LYSOPHOSPHOLIPASE-LIKE PROTEIN 1"/>
    <property type="match status" value="1"/>
</dbReference>
<evidence type="ECO:0000313" key="5">
    <source>
        <dbReference type="Proteomes" id="UP000019438"/>
    </source>
</evidence>
<evidence type="ECO:0000259" key="3">
    <source>
        <dbReference type="Pfam" id="PF02230"/>
    </source>
</evidence>
<dbReference type="Proteomes" id="UP000019438">
    <property type="component" value="Chromosome"/>
</dbReference>
<evidence type="ECO:0000313" key="4">
    <source>
        <dbReference type="EMBL" id="AHJ62502.1"/>
    </source>
</evidence>
<organism evidence="4 5">
    <name type="scientific">Granulibacter bethesdensis</name>
    <dbReference type="NCBI Taxonomy" id="364410"/>
    <lineage>
        <taxon>Bacteria</taxon>
        <taxon>Pseudomonadati</taxon>
        <taxon>Pseudomonadota</taxon>
        <taxon>Alphaproteobacteria</taxon>
        <taxon>Acetobacterales</taxon>
        <taxon>Acetobacteraceae</taxon>
        <taxon>Granulibacter</taxon>
    </lineage>
</organism>
<dbReference type="EC" id="3.1.1.1" evidence="4"/>
<dbReference type="KEGG" id="gbc:GbCGDNIH3_0710"/>
<feature type="domain" description="Phospholipase/carboxylesterase/thioesterase" evidence="3">
    <location>
        <begin position="42"/>
        <end position="243"/>
    </location>
</feature>
<dbReference type="InterPro" id="IPR003140">
    <property type="entry name" value="PLipase/COase/thioEstase"/>
</dbReference>
<reference evidence="5" key="1">
    <citation type="submission" date="2012-06" db="EMBL/GenBank/DDBJ databases">
        <title>Genome analysis of multiple Granulibacter bethesdensis isolates demonstrates substantial genome diversity.</title>
        <authorList>
            <person name="Greenberg D.E."/>
            <person name="Porcella S.F."/>
            <person name="Zarember K."/>
            <person name="Zelazny A.M."/>
            <person name="Bruno D."/>
            <person name="Martens C."/>
            <person name="Barbian K.D."/>
            <person name="Jaske E."/>
            <person name="Holland S.M."/>
        </authorList>
    </citation>
    <scope>NUCLEOTIDE SEQUENCE [LARGE SCALE GENOMIC DNA]</scope>
    <source>
        <strain evidence="5">CGDNIH3</strain>
    </source>
</reference>
<dbReference type="InterPro" id="IPR050565">
    <property type="entry name" value="LYPA1-2/EST-like"/>
</dbReference>
<comment type="similarity">
    <text evidence="1">Belongs to the AB hydrolase superfamily. AB hydrolase 2 family.</text>
</comment>